<evidence type="ECO:0008006" key="3">
    <source>
        <dbReference type="Google" id="ProtNLM"/>
    </source>
</evidence>
<dbReference type="Proteomes" id="UP001248819">
    <property type="component" value="Unassembled WGS sequence"/>
</dbReference>
<accession>A0ABU3CS72</accession>
<evidence type="ECO:0000313" key="2">
    <source>
        <dbReference type="Proteomes" id="UP001248819"/>
    </source>
</evidence>
<proteinExistence type="predicted"/>
<comment type="caution">
    <text evidence="1">The sequence shown here is derived from an EMBL/GenBank/DDBJ whole genome shotgun (WGS) entry which is preliminary data.</text>
</comment>
<gene>
    <name evidence="1" type="ORF">RM529_03585</name>
</gene>
<sequence length="89" mass="10196">MMENKELKKELLKKVSAADDLLLIKIQSIIEAYEDDEIVACTIEGKSLDKNGYRNEVERSLKESKAGNTLTTDELKIEFEDWKKSFGPE</sequence>
<dbReference type="EMBL" id="JAVRHP010000011">
    <property type="protein sequence ID" value="MDT0649209.1"/>
    <property type="molecule type" value="Genomic_DNA"/>
</dbReference>
<evidence type="ECO:0000313" key="1">
    <source>
        <dbReference type="EMBL" id="MDT0649209.1"/>
    </source>
</evidence>
<name>A0ABU3CS72_9FLAO</name>
<protein>
    <recommendedName>
        <fullName evidence="3">Addiction module component</fullName>
    </recommendedName>
</protein>
<organism evidence="1 2">
    <name type="scientific">Autumnicola edwardsiae</name>
    <dbReference type="NCBI Taxonomy" id="3075594"/>
    <lineage>
        <taxon>Bacteria</taxon>
        <taxon>Pseudomonadati</taxon>
        <taxon>Bacteroidota</taxon>
        <taxon>Flavobacteriia</taxon>
        <taxon>Flavobacteriales</taxon>
        <taxon>Flavobacteriaceae</taxon>
        <taxon>Autumnicola</taxon>
    </lineage>
</organism>
<keyword evidence="2" id="KW-1185">Reference proteome</keyword>
<dbReference type="RefSeq" id="WP_311483387.1">
    <property type="nucleotide sequence ID" value="NZ_JAVRHP010000011.1"/>
</dbReference>
<reference evidence="1 2" key="1">
    <citation type="submission" date="2023-09" db="EMBL/GenBank/DDBJ databases">
        <authorList>
            <person name="Rey-Velasco X."/>
        </authorList>
    </citation>
    <scope>NUCLEOTIDE SEQUENCE [LARGE SCALE GENOMIC DNA]</scope>
    <source>
        <strain evidence="1 2">F297</strain>
    </source>
</reference>